<proteinExistence type="inferred from homology"/>
<dbReference type="Proteomes" id="UP001439008">
    <property type="component" value="Unassembled WGS sequence"/>
</dbReference>
<comment type="similarity">
    <text evidence="2">Belongs to the SLC34A transporter family.</text>
</comment>
<keyword evidence="5 7" id="KW-1133">Transmembrane helix</keyword>
<evidence type="ECO:0000256" key="4">
    <source>
        <dbReference type="ARBA" id="ARBA00022692"/>
    </source>
</evidence>
<gene>
    <name evidence="9" type="ORF">MHBO_001274</name>
</gene>
<keyword evidence="6 7" id="KW-0472">Membrane</keyword>
<feature type="transmembrane region" description="Helical" evidence="7">
    <location>
        <begin position="54"/>
        <end position="77"/>
    </location>
</feature>
<keyword evidence="4 7" id="KW-0812">Transmembrane</keyword>
<evidence type="ECO:0000256" key="1">
    <source>
        <dbReference type="ARBA" id="ARBA00004651"/>
    </source>
</evidence>
<dbReference type="EMBL" id="JBDODL010000290">
    <property type="protein sequence ID" value="MES1919440.1"/>
    <property type="molecule type" value="Genomic_DNA"/>
</dbReference>
<reference evidence="9 10" key="1">
    <citation type="journal article" date="2024" name="BMC Biol.">
        <title>Comparative genomics of Ascetosporea gives new insight into the evolutionary basis for animal parasitism in Rhizaria.</title>
        <authorList>
            <person name="Hiltunen Thoren M."/>
            <person name="Onut-Brannstrom I."/>
            <person name="Alfjorden A."/>
            <person name="Peckova H."/>
            <person name="Swords F."/>
            <person name="Hooper C."/>
            <person name="Holzer A.S."/>
            <person name="Bass D."/>
            <person name="Burki F."/>
        </authorList>
    </citation>
    <scope>NUCLEOTIDE SEQUENCE [LARGE SCALE GENOMIC DNA]</scope>
    <source>
        <strain evidence="9">20-A016</strain>
    </source>
</reference>
<feature type="non-terminal residue" evidence="9">
    <location>
        <position position="1"/>
    </location>
</feature>
<accession>A0ABV2AIF1</accession>
<evidence type="ECO:0000313" key="10">
    <source>
        <dbReference type="Proteomes" id="UP001439008"/>
    </source>
</evidence>
<sequence length="202" mass="22791">YFLVVFVVDFCLCLILLDQLKNTTAKNFTIKGANVGTTITAFLAAIGEGVQEGIQIAICHFLFNFFGILLIYPIPYFRSLPIVSAQALGYKISKNRLYGFLFISLTFFVIPGILLGLSFLKWGNVVGAVLLYSSLLFAYIWRQIRVRCPHAIPLWCPNFMKPNNREAEEAMEDLDFVAKFVGAEKLEDGLVVTKKEDFENNL</sequence>
<protein>
    <submittedName>
        <fullName evidence="9">Uncharacterized protein</fullName>
    </submittedName>
</protein>
<feature type="transmembrane region" description="Helical" evidence="7">
    <location>
        <begin position="97"/>
        <end position="116"/>
    </location>
</feature>
<feature type="transmembrane region" description="Helical" evidence="7">
    <location>
        <begin position="122"/>
        <end position="141"/>
    </location>
</feature>
<name>A0ABV2AIF1_9EUKA</name>
<dbReference type="PANTHER" id="PTHR10010">
    <property type="entry name" value="SOLUTE CARRIER FAMILY 34 SODIUM PHOSPHATE , MEMBER 2-RELATED"/>
    <property type="match status" value="1"/>
</dbReference>
<evidence type="ECO:0000313" key="9">
    <source>
        <dbReference type="EMBL" id="MES1919440.1"/>
    </source>
</evidence>
<comment type="caution">
    <text evidence="9">The sequence shown here is derived from an EMBL/GenBank/DDBJ whole genome shotgun (WGS) entry which is preliminary data.</text>
</comment>
<organism evidence="9 10">
    <name type="scientific">Bonamia ostreae</name>
    <dbReference type="NCBI Taxonomy" id="126728"/>
    <lineage>
        <taxon>Eukaryota</taxon>
        <taxon>Sar</taxon>
        <taxon>Rhizaria</taxon>
        <taxon>Endomyxa</taxon>
        <taxon>Ascetosporea</taxon>
        <taxon>Haplosporida</taxon>
        <taxon>Bonamia</taxon>
    </lineage>
</organism>
<keyword evidence="8" id="KW-0732">Signal</keyword>
<evidence type="ECO:0000256" key="3">
    <source>
        <dbReference type="ARBA" id="ARBA00022475"/>
    </source>
</evidence>
<evidence type="ECO:0000256" key="6">
    <source>
        <dbReference type="ARBA" id="ARBA00023136"/>
    </source>
</evidence>
<dbReference type="PANTHER" id="PTHR10010:SF46">
    <property type="entry name" value="SODIUM-DEPENDENT PHOSPHATE TRANSPORT PROTEIN 2B"/>
    <property type="match status" value="1"/>
</dbReference>
<feature type="signal peptide" evidence="8">
    <location>
        <begin position="1"/>
        <end position="25"/>
    </location>
</feature>
<feature type="chain" id="PRO_5045650253" evidence="8">
    <location>
        <begin position="26"/>
        <end position="202"/>
    </location>
</feature>
<evidence type="ECO:0000256" key="8">
    <source>
        <dbReference type="SAM" id="SignalP"/>
    </source>
</evidence>
<evidence type="ECO:0000256" key="5">
    <source>
        <dbReference type="ARBA" id="ARBA00022989"/>
    </source>
</evidence>
<evidence type="ECO:0000256" key="7">
    <source>
        <dbReference type="SAM" id="Phobius"/>
    </source>
</evidence>
<keyword evidence="10" id="KW-1185">Reference proteome</keyword>
<comment type="subcellular location">
    <subcellularLocation>
        <location evidence="1">Cell membrane</location>
        <topology evidence="1">Multi-pass membrane protein</topology>
    </subcellularLocation>
</comment>
<keyword evidence="3" id="KW-1003">Cell membrane</keyword>
<dbReference type="InterPro" id="IPR003841">
    <property type="entry name" value="Na/Pi_transpt"/>
</dbReference>
<evidence type="ECO:0000256" key="2">
    <source>
        <dbReference type="ARBA" id="ARBA00005808"/>
    </source>
</evidence>